<evidence type="ECO:0000313" key="4">
    <source>
        <dbReference type="Proteomes" id="UP001558713"/>
    </source>
</evidence>
<dbReference type="EMBL" id="JBANAX010000193">
    <property type="protein sequence ID" value="KAL1218988.1"/>
    <property type="molecule type" value="Genomic_DNA"/>
</dbReference>
<evidence type="ECO:0008006" key="5">
    <source>
        <dbReference type="Google" id="ProtNLM"/>
    </source>
</evidence>
<name>A0ABD1BP85_CARAN</name>
<comment type="caution">
    <text evidence="3">The sequence shown here is derived from an EMBL/GenBank/DDBJ whole genome shotgun (WGS) entry which is preliminary data.</text>
</comment>
<organism evidence="3 4">
    <name type="scientific">Cardamine amara subsp. amara</name>
    <dbReference type="NCBI Taxonomy" id="228776"/>
    <lineage>
        <taxon>Eukaryota</taxon>
        <taxon>Viridiplantae</taxon>
        <taxon>Streptophyta</taxon>
        <taxon>Embryophyta</taxon>
        <taxon>Tracheophyta</taxon>
        <taxon>Spermatophyta</taxon>
        <taxon>Magnoliopsida</taxon>
        <taxon>eudicotyledons</taxon>
        <taxon>Gunneridae</taxon>
        <taxon>Pentapetalae</taxon>
        <taxon>rosids</taxon>
        <taxon>malvids</taxon>
        <taxon>Brassicales</taxon>
        <taxon>Brassicaceae</taxon>
        <taxon>Cardamineae</taxon>
        <taxon>Cardamine</taxon>
    </lineage>
</organism>
<keyword evidence="4" id="KW-1185">Reference proteome</keyword>
<evidence type="ECO:0000256" key="1">
    <source>
        <dbReference type="ARBA" id="ARBA00022737"/>
    </source>
</evidence>
<gene>
    <name evidence="3" type="ORF">V5N11_020298</name>
</gene>
<proteinExistence type="predicted"/>
<accession>A0ABD1BP85</accession>
<dbReference type="PANTHER" id="PTHR16263">
    <property type="entry name" value="TETRATRICOPEPTIDE REPEAT PROTEIN 38"/>
    <property type="match status" value="1"/>
</dbReference>
<protein>
    <recommendedName>
        <fullName evidence="5">Pentatricopeptide repeat-containing protein</fullName>
    </recommendedName>
</protein>
<dbReference type="Proteomes" id="UP001558713">
    <property type="component" value="Unassembled WGS sequence"/>
</dbReference>
<keyword evidence="2" id="KW-0802">TPR repeat</keyword>
<reference evidence="3 4" key="1">
    <citation type="submission" date="2024-04" db="EMBL/GenBank/DDBJ databases">
        <title>Genome assembly C_amara_ONT_v2.</title>
        <authorList>
            <person name="Yant L."/>
            <person name="Moore C."/>
            <person name="Slenker M."/>
        </authorList>
    </citation>
    <scope>NUCLEOTIDE SEQUENCE [LARGE SCALE GENOMIC DNA]</scope>
    <source>
        <tissue evidence="3">Leaf</tissue>
    </source>
</reference>
<dbReference type="InterPro" id="IPR033891">
    <property type="entry name" value="TTC38"/>
</dbReference>
<evidence type="ECO:0000256" key="2">
    <source>
        <dbReference type="ARBA" id="ARBA00022803"/>
    </source>
</evidence>
<sequence>MWYKMMLLTGQSSTAIEVLERRIKQRDGAPFLWRLLEKSYAMEGKAEAASAGNLHISSLLDCQKRRRFVIF</sequence>
<dbReference type="PANTHER" id="PTHR16263:SF4">
    <property type="entry name" value="TETRATRICOPEPTIDE REPEAT PROTEIN 38"/>
    <property type="match status" value="1"/>
</dbReference>
<keyword evidence="1" id="KW-0677">Repeat</keyword>
<dbReference type="AlphaFoldDB" id="A0ABD1BP85"/>
<evidence type="ECO:0000313" key="3">
    <source>
        <dbReference type="EMBL" id="KAL1218988.1"/>
    </source>
</evidence>